<feature type="compositionally biased region" description="Low complexity" evidence="1">
    <location>
        <begin position="41"/>
        <end position="53"/>
    </location>
</feature>
<feature type="compositionally biased region" description="Low complexity" evidence="1">
    <location>
        <begin position="367"/>
        <end position="381"/>
    </location>
</feature>
<feature type="region of interest" description="Disordered" evidence="1">
    <location>
        <begin position="619"/>
        <end position="644"/>
    </location>
</feature>
<feature type="compositionally biased region" description="Acidic residues" evidence="1">
    <location>
        <begin position="390"/>
        <end position="407"/>
    </location>
</feature>
<feature type="compositionally biased region" description="Acidic residues" evidence="1">
    <location>
        <begin position="339"/>
        <end position="352"/>
    </location>
</feature>
<sequence length="644" mass="71371">MTSSPWLRDYVLQGLGSEIRKQGGLSLSLSQQGQEQEKAVGQKQNLGGQQQQQHKSSTTRLVKIIARSSNFNNKRTSNRACCWLLVSDGSCSVKIHFTVQALEQIYDCDNNNNNENSSKISANNNNNDCFFGRGCCILLKKYSVEYDLFYVGTNNNNNSNDGTVDLVNVIANLNNIDMERYPVRLKVSSLEAKPSFNNHITISANNTNNNNNNNSNNSIAAIRPVLEDIDVLYAIQYLKRQQQIQRNNNNNNNVGNGSGSGSRRSIARDWDIAFGRLSKGNFVANDGDTDDHDTTYDTSSSSRNLQQIINLADKACTTDEAIRVWDMAKNEYGINGNGNDDDTGDGGDDTGDGDIFNNKVNGAMAMTTNNKKTTTTTTTTNLPDQQDINKDDEDDNNDEDENEDEEPLLLQTQPQSNTIARRNTTTPSTATSRNEKSTLDTTQSPVTKIATVMQTQPPRDGVVDDAAPPIPPNKRPQISGTTDSPSMLESAKQYQQKRQRLHQEKQQPMQQQQDEEESSKNNIGTSIWESIKEQCFDESRPFLHFVPSWRIASSGDNNNDIPITPNKKIKSTTSINYNNTDIGSVGSIGTNFALSSPNPSSGAYYKKYGLARWLKKNTAGDNNKDNDDDFANDTINTPNTNRAN</sequence>
<keyword evidence="3" id="KW-1185">Reference proteome</keyword>
<feature type="region of interest" description="Disordered" evidence="1">
    <location>
        <begin position="334"/>
        <end position="522"/>
    </location>
</feature>
<protein>
    <submittedName>
        <fullName evidence="2">Uncharacterized protein</fullName>
    </submittedName>
</protein>
<dbReference type="KEGG" id="fcy:FRACYDRAFT_242161"/>
<feature type="region of interest" description="Disordered" evidence="1">
    <location>
        <begin position="33"/>
        <end position="57"/>
    </location>
</feature>
<feature type="compositionally biased region" description="Polar residues" evidence="1">
    <location>
        <begin position="410"/>
        <end position="432"/>
    </location>
</feature>
<name>A0A1E7F6N4_9STRA</name>
<dbReference type="InParanoid" id="A0A1E7F6N4"/>
<dbReference type="OrthoDB" id="10678693at2759"/>
<feature type="compositionally biased region" description="Polar residues" evidence="1">
    <location>
        <begin position="439"/>
        <end position="457"/>
    </location>
</feature>
<dbReference type="EMBL" id="KV784361">
    <property type="protein sequence ID" value="OEU13810.1"/>
    <property type="molecule type" value="Genomic_DNA"/>
</dbReference>
<feature type="compositionally biased region" description="Polar residues" evidence="1">
    <location>
        <begin position="476"/>
        <end position="494"/>
    </location>
</feature>
<gene>
    <name evidence="2" type="ORF">FRACYDRAFT_242161</name>
</gene>
<organism evidence="2 3">
    <name type="scientific">Fragilariopsis cylindrus CCMP1102</name>
    <dbReference type="NCBI Taxonomy" id="635003"/>
    <lineage>
        <taxon>Eukaryota</taxon>
        <taxon>Sar</taxon>
        <taxon>Stramenopiles</taxon>
        <taxon>Ochrophyta</taxon>
        <taxon>Bacillariophyta</taxon>
        <taxon>Bacillariophyceae</taxon>
        <taxon>Bacillariophycidae</taxon>
        <taxon>Bacillariales</taxon>
        <taxon>Bacillariaceae</taxon>
        <taxon>Fragilariopsis</taxon>
    </lineage>
</organism>
<evidence type="ECO:0000313" key="3">
    <source>
        <dbReference type="Proteomes" id="UP000095751"/>
    </source>
</evidence>
<reference evidence="2 3" key="1">
    <citation type="submission" date="2016-09" db="EMBL/GenBank/DDBJ databases">
        <title>Extensive genetic diversity and differential bi-allelic expression allows diatom success in the polar Southern Ocean.</title>
        <authorList>
            <consortium name="DOE Joint Genome Institute"/>
            <person name="Mock T."/>
            <person name="Otillar R.P."/>
            <person name="Strauss J."/>
            <person name="Dupont C."/>
            <person name="Frickenhaus S."/>
            <person name="Maumus F."/>
            <person name="Mcmullan M."/>
            <person name="Sanges R."/>
            <person name="Schmutz J."/>
            <person name="Toseland A."/>
            <person name="Valas R."/>
            <person name="Veluchamy A."/>
            <person name="Ward B.J."/>
            <person name="Allen A."/>
            <person name="Barry K."/>
            <person name="Falciatore A."/>
            <person name="Ferrante M."/>
            <person name="Fortunato A.E."/>
            <person name="Gloeckner G."/>
            <person name="Gruber A."/>
            <person name="Hipkin R."/>
            <person name="Janech M."/>
            <person name="Kroth P."/>
            <person name="Leese F."/>
            <person name="Lindquist E."/>
            <person name="Lyon B.R."/>
            <person name="Martin J."/>
            <person name="Mayer C."/>
            <person name="Parker M."/>
            <person name="Quesneville H."/>
            <person name="Raymond J."/>
            <person name="Uhlig C."/>
            <person name="Valentin K.U."/>
            <person name="Worden A.Z."/>
            <person name="Armbrust E.V."/>
            <person name="Bowler C."/>
            <person name="Green B."/>
            <person name="Moulton V."/>
            <person name="Van Oosterhout C."/>
            <person name="Grigoriev I."/>
        </authorList>
    </citation>
    <scope>NUCLEOTIDE SEQUENCE [LARGE SCALE GENOMIC DNA]</scope>
    <source>
        <strain evidence="2 3">CCMP1102</strain>
    </source>
</reference>
<proteinExistence type="predicted"/>
<accession>A0A1E7F6N4</accession>
<dbReference type="AlphaFoldDB" id="A0A1E7F6N4"/>
<evidence type="ECO:0000313" key="2">
    <source>
        <dbReference type="EMBL" id="OEU13810.1"/>
    </source>
</evidence>
<evidence type="ECO:0000256" key="1">
    <source>
        <dbReference type="SAM" id="MobiDB-lite"/>
    </source>
</evidence>
<dbReference type="Proteomes" id="UP000095751">
    <property type="component" value="Unassembled WGS sequence"/>
</dbReference>